<dbReference type="InterPro" id="IPR020095">
    <property type="entry name" value="PsdUridine_synth_TruA_C"/>
</dbReference>
<evidence type="ECO:0000313" key="7">
    <source>
        <dbReference type="Proteomes" id="UP000002313"/>
    </source>
</evidence>
<evidence type="ECO:0000256" key="4">
    <source>
        <dbReference type="RuleBase" id="RU003792"/>
    </source>
</evidence>
<evidence type="ECO:0000256" key="3">
    <source>
        <dbReference type="ARBA" id="ARBA00023235"/>
    </source>
</evidence>
<reference evidence="6 7" key="1">
    <citation type="journal article" date="2010" name="Nat. Commun.">
        <title>The complete sequence of the smallest known nuclear genome from the microsporidian Encephalitozoon intestinalis.</title>
        <authorList>
            <person name="Corradi N."/>
            <person name="Pombert J.-F."/>
            <person name="Farinelli L."/>
            <person name="Didier E.S."/>
            <person name="Keeling P.J."/>
        </authorList>
    </citation>
    <scope>NUCLEOTIDE SEQUENCE [LARGE SCALE GENOMIC DNA]</scope>
    <source>
        <strain evidence="6 7">ATCC 50506</strain>
    </source>
</reference>
<accession>E0SA27</accession>
<dbReference type="KEGG" id="ein:Eint_111500"/>
<evidence type="ECO:0000256" key="2">
    <source>
        <dbReference type="ARBA" id="ARBA00022694"/>
    </source>
</evidence>
<dbReference type="GO" id="GO:0005634">
    <property type="term" value="C:nucleus"/>
    <property type="evidence" value="ECO:0007669"/>
    <property type="project" value="TreeGrafter"/>
</dbReference>
<dbReference type="GO" id="GO:0160147">
    <property type="term" value="F:tRNA pseudouridine(38-40) synthase activity"/>
    <property type="evidence" value="ECO:0007669"/>
    <property type="project" value="UniProtKB-EC"/>
</dbReference>
<dbReference type="EMBL" id="CP001952">
    <property type="protein sequence ID" value="ADM12649.1"/>
    <property type="molecule type" value="Genomic_DNA"/>
</dbReference>
<evidence type="ECO:0000313" key="6">
    <source>
        <dbReference type="EMBL" id="ADM12649.1"/>
    </source>
</evidence>
<dbReference type="PANTHER" id="PTHR11142">
    <property type="entry name" value="PSEUDOURIDYLATE SYNTHASE"/>
    <property type="match status" value="1"/>
</dbReference>
<dbReference type="GO" id="GO:0003723">
    <property type="term" value="F:RNA binding"/>
    <property type="evidence" value="ECO:0007669"/>
    <property type="project" value="InterPro"/>
</dbReference>
<dbReference type="Gene3D" id="3.30.70.660">
    <property type="entry name" value="Pseudouridine synthase I, catalytic domain, C-terminal subdomain"/>
    <property type="match status" value="1"/>
</dbReference>
<keyword evidence="2 4" id="KW-0819">tRNA processing</keyword>
<reference evidence="6 7" key="2">
    <citation type="journal article" date="2012" name="Proc. Natl. Acad. Sci. U.S.A.">
        <title>Gain and loss of multiple functionally related, horizontally transferred genes in the reduced genomes of two microsporidian parasites.</title>
        <authorList>
            <person name="Pombert J.-F."/>
            <person name="Selman M."/>
            <person name="Burki F."/>
            <person name="Bardell F.T."/>
            <person name="Farinelli L."/>
            <person name="Solter L.F."/>
            <person name="Whitman D.W."/>
            <person name="Weiss L.M."/>
            <person name="Corradi N."/>
            <person name="Keeling P.J."/>
        </authorList>
    </citation>
    <scope>NUCLEOTIDE SEQUENCE [LARGE SCALE GENOMIC DNA]</scope>
    <source>
        <strain evidence="6 7">ATCC 50506</strain>
    </source>
</reference>
<evidence type="ECO:0000256" key="1">
    <source>
        <dbReference type="ARBA" id="ARBA00009375"/>
    </source>
</evidence>
<comment type="similarity">
    <text evidence="1 4">Belongs to the tRNA pseudouridine synthase TruA family.</text>
</comment>
<dbReference type="RefSeq" id="XP_003074009.1">
    <property type="nucleotide sequence ID" value="XM_003073963.1"/>
</dbReference>
<dbReference type="GeneID" id="9699718"/>
<dbReference type="Pfam" id="PF01416">
    <property type="entry name" value="PseudoU_synth_1"/>
    <property type="match status" value="1"/>
</dbReference>
<dbReference type="GO" id="GO:0005737">
    <property type="term" value="C:cytoplasm"/>
    <property type="evidence" value="ECO:0007669"/>
    <property type="project" value="TreeGrafter"/>
</dbReference>
<dbReference type="Proteomes" id="UP000002313">
    <property type="component" value="Chromosome XI"/>
</dbReference>
<dbReference type="GO" id="GO:0031119">
    <property type="term" value="P:tRNA pseudouridine synthesis"/>
    <property type="evidence" value="ECO:0007669"/>
    <property type="project" value="TreeGrafter"/>
</dbReference>
<dbReference type="VEuPathDB" id="MicrosporidiaDB:Eint_111500"/>
<protein>
    <recommendedName>
        <fullName evidence="4">tRNA pseudouridine synthase</fullName>
        <ecNumber evidence="4">5.4.99.12</ecNumber>
    </recommendedName>
</protein>
<keyword evidence="3 4" id="KW-0413">Isomerase</keyword>
<dbReference type="InterPro" id="IPR020097">
    <property type="entry name" value="PsdUridine_synth_TruA_a/b_dom"/>
</dbReference>
<comment type="catalytic activity">
    <reaction evidence="4">
        <text>uridine(38/39/40) in tRNA = pseudouridine(38/39/40) in tRNA</text>
        <dbReference type="Rhea" id="RHEA:22376"/>
        <dbReference type="Rhea" id="RHEA-COMP:10085"/>
        <dbReference type="Rhea" id="RHEA-COMP:10087"/>
        <dbReference type="ChEBI" id="CHEBI:65314"/>
        <dbReference type="ChEBI" id="CHEBI:65315"/>
        <dbReference type="EC" id="5.4.99.12"/>
    </reaction>
</comment>
<dbReference type="Gene3D" id="3.30.70.580">
    <property type="entry name" value="Pseudouridine synthase I, catalytic domain, N-terminal subdomain"/>
    <property type="match status" value="1"/>
</dbReference>
<dbReference type="PANTHER" id="PTHR11142:SF5">
    <property type="entry name" value="TRNA PSEUDOURIDINE(38_39) SYNTHASE"/>
    <property type="match status" value="1"/>
</dbReference>
<organism evidence="6 7">
    <name type="scientific">Encephalitozoon intestinalis (strain ATCC 50506)</name>
    <name type="common">Microsporidian parasite</name>
    <name type="synonym">Septata intestinalis</name>
    <dbReference type="NCBI Taxonomy" id="876142"/>
    <lineage>
        <taxon>Eukaryota</taxon>
        <taxon>Fungi</taxon>
        <taxon>Fungi incertae sedis</taxon>
        <taxon>Microsporidia</taxon>
        <taxon>Unikaryonidae</taxon>
        <taxon>Encephalitozoon</taxon>
    </lineage>
</organism>
<proteinExistence type="inferred from homology"/>
<gene>
    <name evidence="6" type="ORF">Eint_111500</name>
</gene>
<dbReference type="InterPro" id="IPR020103">
    <property type="entry name" value="PsdUridine_synth_cat_dom_sf"/>
</dbReference>
<dbReference type="SUPFAM" id="SSF55120">
    <property type="entry name" value="Pseudouridine synthase"/>
    <property type="match status" value="1"/>
</dbReference>
<keyword evidence="7" id="KW-1185">Reference proteome</keyword>
<feature type="domain" description="Pseudouridine synthase I TruA alpha/beta" evidence="5">
    <location>
        <begin position="182"/>
        <end position="240"/>
    </location>
</feature>
<dbReference type="NCBIfam" id="TIGR00071">
    <property type="entry name" value="hisT_truA"/>
    <property type="match status" value="1"/>
</dbReference>
<dbReference type="GO" id="GO:1990481">
    <property type="term" value="P:mRNA pseudouridine synthesis"/>
    <property type="evidence" value="ECO:0007669"/>
    <property type="project" value="TreeGrafter"/>
</dbReference>
<dbReference type="InterPro" id="IPR001406">
    <property type="entry name" value="PsdUridine_synth_TruA"/>
</dbReference>
<dbReference type="HOGENOM" id="CLU_014673_4_0_1"/>
<evidence type="ECO:0000259" key="5">
    <source>
        <dbReference type="Pfam" id="PF01416"/>
    </source>
</evidence>
<dbReference type="AlphaFoldDB" id="E0SA27"/>
<dbReference type="InterPro" id="IPR020094">
    <property type="entry name" value="TruA/RsuA/RluB/E/F_N"/>
</dbReference>
<name>E0SA27_ENCIT</name>
<dbReference type="EC" id="5.4.99.12" evidence="4"/>
<dbReference type="OrthoDB" id="25767at2759"/>
<sequence>MKSGVCENLEDLDAENTERRSKEKQRKTFQCLSRRTVALRISYDGRRYSGMAPQSGKETVGGHLENALKFTGLGEKLVYAGRTDAGVSAISMVVSGVFISRIEMPNRSYVVTESDYKEYKYDMILNSHLPSDIRVIGWAPVPDTFSARFTCIQRQYRYYFHKEDLDADRMREMASRIKKMENFYYFSKHSDKNARYERKLDECRIVDEGDVYYLDIRARAFLHNMVRKIVWAIQKAGKGETYDAERVGTSEPDPLVFCGAIYPHELCFINNPRCHEEFRRQMENDQISYKISQARLESLRNELCKETKRKEEEASHK</sequence>